<name>A0ACB8ESW3_9SAUR</name>
<evidence type="ECO:0000313" key="1">
    <source>
        <dbReference type="EMBL" id="KAH7995686.1"/>
    </source>
</evidence>
<keyword evidence="2" id="KW-1185">Reference proteome</keyword>
<dbReference type="Proteomes" id="UP000827872">
    <property type="component" value="Linkage Group LG07"/>
</dbReference>
<comment type="caution">
    <text evidence="1">The sequence shown here is derived from an EMBL/GenBank/DDBJ whole genome shotgun (WGS) entry which is preliminary data.</text>
</comment>
<evidence type="ECO:0000313" key="2">
    <source>
        <dbReference type="Proteomes" id="UP000827872"/>
    </source>
</evidence>
<dbReference type="EMBL" id="CM037620">
    <property type="protein sequence ID" value="KAH7995686.1"/>
    <property type="molecule type" value="Genomic_DNA"/>
</dbReference>
<proteinExistence type="predicted"/>
<accession>A0ACB8ESW3</accession>
<organism evidence="1 2">
    <name type="scientific">Sphaerodactylus townsendi</name>
    <dbReference type="NCBI Taxonomy" id="933632"/>
    <lineage>
        <taxon>Eukaryota</taxon>
        <taxon>Metazoa</taxon>
        <taxon>Chordata</taxon>
        <taxon>Craniata</taxon>
        <taxon>Vertebrata</taxon>
        <taxon>Euteleostomi</taxon>
        <taxon>Lepidosauria</taxon>
        <taxon>Squamata</taxon>
        <taxon>Bifurcata</taxon>
        <taxon>Gekkota</taxon>
        <taxon>Sphaerodactylidae</taxon>
        <taxon>Sphaerodactylus</taxon>
    </lineage>
</organism>
<protein>
    <submittedName>
        <fullName evidence="1">Uncharacterized protein</fullName>
    </submittedName>
</protein>
<reference evidence="1" key="1">
    <citation type="submission" date="2021-08" db="EMBL/GenBank/DDBJ databases">
        <title>The first chromosome-level gecko genome reveals the dynamic sex chromosomes of Neotropical dwarf geckos (Sphaerodactylidae: Sphaerodactylus).</title>
        <authorList>
            <person name="Pinto B.J."/>
            <person name="Keating S.E."/>
            <person name="Gamble T."/>
        </authorList>
    </citation>
    <scope>NUCLEOTIDE SEQUENCE</scope>
    <source>
        <strain evidence="1">TG3544</strain>
    </source>
</reference>
<gene>
    <name evidence="1" type="ORF">K3G42_027642</name>
</gene>
<sequence length="1287" mass="144499">MFRIFTLNDEFKLVNKVYPLIYITDPQSNRIAQWKNQTSSTSFLQLELQLDEFPNLGNYRIVVADETTYDSDQWFEVKEYVLPTFSMKTDVPQRVSPFDEEFKVNVCAKYTYGQPVQGVVQLRVCRQRYYHPRCERDSEGICEAVSAQLDKDGCVSNMIQTKAFQLHAGLGRDRYFYVSLQVSTVLTENGTGIQKSTRDYVSVYLAKKSVSLEHVDPYYRRQIPYTGKIRLRDEDYAPIAKGLLFLEFDGKILGNFTTDEDGAAQFSIDTSDLYQPSYKLRVYHEPDQCTEYGWLETDQPEATTQINRFYSRTDSFVKVEPVLEELKCDEQRPVTVHYVLNTDHHEGKTAGLDFFYVLLNQGKIVDGGKQQVSVNVGHHGTFSILLDADEKLSPRAKLMVYILHDNELVADSISFEVEKCFRNKVSLEFSEKKALPASTVELNIEAASNSICALRAIDKSILLLKPGGDLSPGSVQSRLSHMPIYGYYFGVLNLDDELVEPCIELKDTFSKGLYYLPVNVTNDGNVFDIVKELGLKVFTSSSLRKPVVCKSDLECKKISSDYSDNEVFSHKRQVDALAYGGSAGGIMETVRQYFPETWIWNTVSVDSSGKASLPYTVPDTITEWEANMLCVDNETGFGISKPAQLTAFQPFFVELALPYSIVRKESFLLKGNAFNYMNVCSEISTMLAESQDYKAENLSPENDITENLEVNWVCLLGQVNFTVTAEAKATELSVGRRDTVIRSLLVEPEGVKKEVTQSSLICVKGASATELVSLQLPENLVEDSAKAYVSVLGDVMGTAMSDAENFLRMPTGCGEQNIAMFLANLAVLNYLNDTKQLTEEKRSMFVGRLSTGYQRQLSYRIHDGSFTTYGNQFEQGNLWVTVLTYKALALSKEWIYVDDNVLDRALILIASKQNPDGCFRQTGDIFNNAVKEGENYSLLLTARVAAALLEAGRPSSYPVVQKCLSCLDTASAGGADVTYEKALLAYTYSLAEDEERRQMLLEGLKNVATKMGGLLYWEREIRPAPETFRSFYPRAPSADIEMTSYALLAFLSQPTITQELLTFASQVAQWLVRQQNPYGGFASSQDTHVALQALSRYGVLTFTKDAQNTVVIKSAEGTFQTPFQVNSENRVLLQRVALPNVPGDYNVEVQGSGCAYVQTTLRYNVILPSQASGFSLAVRTSNPACMGNFLPRFELVLTASYTGKRNVSNMAIVDIKMLSGFVPVESSLQQLSSQVMRREIRNDHMLLYLRNVSSNTTTLTFMVEESFPVNNNQPAQIRMYDYYETAP</sequence>